<sequence>MFDLVRTAAAAVLAAVVSVGAAVAAELPDLKGRTIAFATAGDYTPYSYIDTATGKPIGWDVDFVEAAAAKLNAKVEWKVVSWDIMLQAIRDGQFDAGTDGITITDERREVVDFSAPYFTAATRMLVRADETRFSDAKGFAADENLTVVALPGTSQYYVAVGTFFGGTEGNPRLKQFDTFENSLLALNAGDVDLLLTDSFSADKFVANSGGKLKALPEVLGSEDFGLVFPKGSDLVAPFDAAIAALKADGTTAKLDEKWLSHK</sequence>
<evidence type="ECO:0000259" key="4">
    <source>
        <dbReference type="SMART" id="SM00079"/>
    </source>
</evidence>
<dbReference type="InterPro" id="IPR001638">
    <property type="entry name" value="Solute-binding_3/MltF_N"/>
</dbReference>
<dbReference type="OrthoDB" id="6192933at2"/>
<feature type="domain" description="Ionotropic glutamate receptor C-terminal" evidence="4">
    <location>
        <begin position="34"/>
        <end position="261"/>
    </location>
</feature>
<keyword evidence="1 2" id="KW-0732">Signal</keyword>
<dbReference type="Pfam" id="PF00497">
    <property type="entry name" value="SBP_bac_3"/>
    <property type="match status" value="1"/>
</dbReference>
<keyword evidence="6" id="KW-1185">Reference proteome</keyword>
<dbReference type="PANTHER" id="PTHR35936:SF35">
    <property type="entry name" value="L-CYSTINE-BINDING PROTEIN TCYJ"/>
    <property type="match status" value="1"/>
</dbReference>
<name>A0A4R6RFZ2_9HYPH</name>
<dbReference type="Proteomes" id="UP000294547">
    <property type="component" value="Unassembled WGS sequence"/>
</dbReference>
<evidence type="ECO:0000313" key="5">
    <source>
        <dbReference type="EMBL" id="TDP85331.1"/>
    </source>
</evidence>
<reference evidence="5 6" key="1">
    <citation type="submission" date="2019-03" db="EMBL/GenBank/DDBJ databases">
        <title>Genomic Encyclopedia of Type Strains, Phase IV (KMG-IV): sequencing the most valuable type-strain genomes for metagenomic binning, comparative biology and taxonomic classification.</title>
        <authorList>
            <person name="Goeker M."/>
        </authorList>
    </citation>
    <scope>NUCLEOTIDE SEQUENCE [LARGE SCALE GENOMIC DNA]</scope>
    <source>
        <strain evidence="5 6">DSM 102969</strain>
    </source>
</reference>
<dbReference type="AlphaFoldDB" id="A0A4R6RFZ2"/>
<dbReference type="SUPFAM" id="SSF53850">
    <property type="entry name" value="Periplasmic binding protein-like II"/>
    <property type="match status" value="1"/>
</dbReference>
<dbReference type="PANTHER" id="PTHR35936">
    <property type="entry name" value="MEMBRANE-BOUND LYTIC MUREIN TRANSGLYCOSYLASE F"/>
    <property type="match status" value="1"/>
</dbReference>
<proteinExistence type="predicted"/>
<dbReference type="RefSeq" id="WP_126541187.1">
    <property type="nucleotide sequence ID" value="NZ_BSPM01000004.1"/>
</dbReference>
<dbReference type="SMART" id="SM00062">
    <property type="entry name" value="PBPb"/>
    <property type="match status" value="1"/>
</dbReference>
<accession>A0A4R6RFZ2</accession>
<dbReference type="InterPro" id="IPR001320">
    <property type="entry name" value="Iontro_rcpt_C"/>
</dbReference>
<feature type="signal peptide" evidence="2">
    <location>
        <begin position="1"/>
        <end position="24"/>
    </location>
</feature>
<organism evidence="5 6">
    <name type="scientific">Oharaeibacter diazotrophicus</name>
    <dbReference type="NCBI Taxonomy" id="1920512"/>
    <lineage>
        <taxon>Bacteria</taxon>
        <taxon>Pseudomonadati</taxon>
        <taxon>Pseudomonadota</taxon>
        <taxon>Alphaproteobacteria</taxon>
        <taxon>Hyphomicrobiales</taxon>
        <taxon>Pleomorphomonadaceae</taxon>
        <taxon>Oharaeibacter</taxon>
    </lineage>
</organism>
<gene>
    <name evidence="5" type="ORF">EDD54_2183</name>
</gene>
<comment type="caution">
    <text evidence="5">The sequence shown here is derived from an EMBL/GenBank/DDBJ whole genome shotgun (WGS) entry which is preliminary data.</text>
</comment>
<dbReference type="Gene3D" id="3.40.190.10">
    <property type="entry name" value="Periplasmic binding protein-like II"/>
    <property type="match status" value="2"/>
</dbReference>
<evidence type="ECO:0000256" key="1">
    <source>
        <dbReference type="ARBA" id="ARBA00022729"/>
    </source>
</evidence>
<evidence type="ECO:0000256" key="2">
    <source>
        <dbReference type="SAM" id="SignalP"/>
    </source>
</evidence>
<evidence type="ECO:0000259" key="3">
    <source>
        <dbReference type="SMART" id="SM00062"/>
    </source>
</evidence>
<dbReference type="GO" id="GO:0015276">
    <property type="term" value="F:ligand-gated monoatomic ion channel activity"/>
    <property type="evidence" value="ECO:0007669"/>
    <property type="project" value="InterPro"/>
</dbReference>
<evidence type="ECO:0000313" key="6">
    <source>
        <dbReference type="Proteomes" id="UP000294547"/>
    </source>
</evidence>
<dbReference type="EMBL" id="SNXY01000007">
    <property type="protein sequence ID" value="TDP85331.1"/>
    <property type="molecule type" value="Genomic_DNA"/>
</dbReference>
<dbReference type="GO" id="GO:0016020">
    <property type="term" value="C:membrane"/>
    <property type="evidence" value="ECO:0007669"/>
    <property type="project" value="InterPro"/>
</dbReference>
<dbReference type="SMART" id="SM00079">
    <property type="entry name" value="PBPe"/>
    <property type="match status" value="1"/>
</dbReference>
<protein>
    <submittedName>
        <fullName evidence="5">Polar amino acid transport system substrate-binding protein</fullName>
    </submittedName>
</protein>
<feature type="domain" description="Solute-binding protein family 3/N-terminal" evidence="3">
    <location>
        <begin position="34"/>
        <end position="262"/>
    </location>
</feature>
<feature type="chain" id="PRO_5020663705" evidence="2">
    <location>
        <begin position="25"/>
        <end position="262"/>
    </location>
</feature>